<dbReference type="Pfam" id="PF03454">
    <property type="entry name" value="MoeA_C"/>
    <property type="match status" value="1"/>
</dbReference>
<dbReference type="EMBL" id="AP010872">
    <property type="protein sequence ID" value="BAH83184.1"/>
    <property type="molecule type" value="Genomic_DNA"/>
</dbReference>
<evidence type="ECO:0000256" key="10">
    <source>
        <dbReference type="ARBA" id="ARBA00022842"/>
    </source>
</evidence>
<dbReference type="RefSeq" id="WP_041069254.1">
    <property type="nucleotide sequence ID" value="NZ_AP010872.1"/>
</dbReference>
<dbReference type="GO" id="GO:0005829">
    <property type="term" value="C:cytosol"/>
    <property type="evidence" value="ECO:0007669"/>
    <property type="project" value="TreeGrafter"/>
</dbReference>
<evidence type="ECO:0000256" key="4">
    <source>
        <dbReference type="ARBA" id="ARBA00010763"/>
    </source>
</evidence>
<dbReference type="InterPro" id="IPR036688">
    <property type="entry name" value="MoeA_C_domain_IV_sf"/>
</dbReference>
<organism evidence="15 16">
    <name type="scientific">Candidatus Ishikawaella capsulata Mpkobe</name>
    <dbReference type="NCBI Taxonomy" id="476281"/>
    <lineage>
        <taxon>Bacteria</taxon>
        <taxon>Pseudomonadati</taxon>
        <taxon>Pseudomonadota</taxon>
        <taxon>Gammaproteobacteria</taxon>
        <taxon>Enterobacterales</taxon>
        <taxon>Enterobacteriaceae</taxon>
        <taxon>Candidatus Ishikawella</taxon>
    </lineage>
</organism>
<keyword evidence="11 13" id="KW-0501">Molybdenum cofactor biosynthesis</keyword>
<keyword evidence="10 13" id="KW-0460">Magnesium</keyword>
<comment type="function">
    <text evidence="2 13">Catalyzes the insertion of molybdate into adenylated molybdopterin with the concomitant release of AMP.</text>
</comment>
<dbReference type="NCBIfam" id="NF045515">
    <property type="entry name" value="Glp_gephyrin"/>
    <property type="match status" value="1"/>
</dbReference>
<keyword evidence="9 13" id="KW-0479">Metal-binding</keyword>
<accession>C5WCX8</accession>
<dbReference type="NCBIfam" id="TIGR00177">
    <property type="entry name" value="molyb_syn"/>
    <property type="match status" value="1"/>
</dbReference>
<name>C5WCX8_9ENTR</name>
<dbReference type="UniPathway" id="UPA00344"/>
<dbReference type="InterPro" id="IPR005110">
    <property type="entry name" value="MoeA_linker/N"/>
</dbReference>
<protein>
    <recommendedName>
        <fullName evidence="6 13">Molybdopterin molybdenumtransferase</fullName>
        <ecNumber evidence="5 13">2.10.1.1</ecNumber>
    </recommendedName>
</protein>
<evidence type="ECO:0000313" key="16">
    <source>
        <dbReference type="Proteomes" id="UP000061704"/>
    </source>
</evidence>
<dbReference type="PANTHER" id="PTHR10192:SF5">
    <property type="entry name" value="GEPHYRIN"/>
    <property type="match status" value="1"/>
</dbReference>
<dbReference type="EC" id="2.10.1.1" evidence="5 13"/>
<evidence type="ECO:0000259" key="14">
    <source>
        <dbReference type="SMART" id="SM00852"/>
    </source>
</evidence>
<evidence type="ECO:0000256" key="9">
    <source>
        <dbReference type="ARBA" id="ARBA00022723"/>
    </source>
</evidence>
<dbReference type="KEGG" id="icp:ICMP_330"/>
<evidence type="ECO:0000313" key="15">
    <source>
        <dbReference type="EMBL" id="BAH83184.1"/>
    </source>
</evidence>
<dbReference type="GO" id="GO:0046872">
    <property type="term" value="F:metal ion binding"/>
    <property type="evidence" value="ECO:0007669"/>
    <property type="project" value="UniProtKB-UniRule"/>
</dbReference>
<dbReference type="Pfam" id="PF00994">
    <property type="entry name" value="MoCF_biosynth"/>
    <property type="match status" value="1"/>
</dbReference>
<dbReference type="InterPro" id="IPR036425">
    <property type="entry name" value="MoaB/Mog-like_dom_sf"/>
</dbReference>
<dbReference type="PANTHER" id="PTHR10192">
    <property type="entry name" value="MOLYBDOPTERIN BIOSYNTHESIS PROTEIN"/>
    <property type="match status" value="1"/>
</dbReference>
<evidence type="ECO:0000256" key="6">
    <source>
        <dbReference type="ARBA" id="ARBA00021108"/>
    </source>
</evidence>
<dbReference type="Gene3D" id="3.90.105.10">
    <property type="entry name" value="Molybdopterin biosynthesis moea protein, domain 2"/>
    <property type="match status" value="1"/>
</dbReference>
<dbReference type="HOGENOM" id="CLU_010186_7_0_6"/>
<evidence type="ECO:0000256" key="5">
    <source>
        <dbReference type="ARBA" id="ARBA00013269"/>
    </source>
</evidence>
<dbReference type="InterPro" id="IPR001453">
    <property type="entry name" value="MoaB/Mog_dom"/>
</dbReference>
<dbReference type="SUPFAM" id="SSF63867">
    <property type="entry name" value="MoeA C-terminal domain-like"/>
    <property type="match status" value="1"/>
</dbReference>
<comment type="pathway">
    <text evidence="3 13">Cofactor biosynthesis; molybdopterin biosynthesis.</text>
</comment>
<dbReference type="InterPro" id="IPR036135">
    <property type="entry name" value="MoeA_linker/N_sf"/>
</dbReference>
<evidence type="ECO:0000256" key="12">
    <source>
        <dbReference type="ARBA" id="ARBA00047317"/>
    </source>
</evidence>
<sequence>MKNLISFDEAKKIILNQLIPIVESVKVPLTEAIGRISAASIYSPIAIPIFDNSAVDGYAIRFNDCTTQALLPIAGYSCAGKPFLGPWPHNSVIRIMTGAPLPLGSEAIVMQEDVKIFSGGIKITKPIIPRQNIRFSGEDIKINSLVIPFGHRLGIAELPLIASLGISNIKVFRKLRTVIFSIGDELQYLNKKLDIGQIYDINRLMLSFMLKKLGCEVIDLEIIPDNKELLHEALIQADNKADIIISTGGVSVGDTDHTRSVLEKIGKIKFSRIAIKPGKPFVFGQLTNSWFCGLPGNPVSAAVTFYQLVQPAILKLSGQIDISLGIRQRAIAVDKIVKKSGRVEFHRGICKANIEGILEVKSTGNQGSHIFSSFMLANCFIILQSDRVTVEPGEWVDIEFFNKLMES</sequence>
<dbReference type="CDD" id="cd00887">
    <property type="entry name" value="MoeA"/>
    <property type="match status" value="1"/>
</dbReference>
<keyword evidence="16" id="KW-1185">Reference proteome</keyword>
<keyword evidence="8 13" id="KW-0808">Transferase</keyword>
<dbReference type="SUPFAM" id="SSF53218">
    <property type="entry name" value="Molybdenum cofactor biosynthesis proteins"/>
    <property type="match status" value="1"/>
</dbReference>
<dbReference type="InterPro" id="IPR008284">
    <property type="entry name" value="MoCF_biosynth_CS"/>
</dbReference>
<dbReference type="GO" id="GO:0006777">
    <property type="term" value="P:Mo-molybdopterin cofactor biosynthetic process"/>
    <property type="evidence" value="ECO:0007669"/>
    <property type="project" value="UniProtKB-UniRule"/>
</dbReference>
<dbReference type="AlphaFoldDB" id="C5WCX8"/>
<dbReference type="NCBIfam" id="NF007960">
    <property type="entry name" value="PRK10680.1"/>
    <property type="match status" value="1"/>
</dbReference>
<dbReference type="FunFam" id="2.40.340.10:FF:000003">
    <property type="entry name" value="Molybdopterin molybdenumtransferase"/>
    <property type="match status" value="1"/>
</dbReference>
<dbReference type="SMART" id="SM00852">
    <property type="entry name" value="MoCF_biosynth"/>
    <property type="match status" value="1"/>
</dbReference>
<keyword evidence="7 13" id="KW-0500">Molybdenum</keyword>
<evidence type="ECO:0000256" key="8">
    <source>
        <dbReference type="ARBA" id="ARBA00022679"/>
    </source>
</evidence>
<dbReference type="Gene3D" id="2.40.340.10">
    <property type="entry name" value="MoeA, C-terminal, domain IV"/>
    <property type="match status" value="1"/>
</dbReference>
<dbReference type="Pfam" id="PF03453">
    <property type="entry name" value="MoeA_N"/>
    <property type="match status" value="1"/>
</dbReference>
<evidence type="ECO:0000256" key="3">
    <source>
        <dbReference type="ARBA" id="ARBA00005046"/>
    </source>
</evidence>
<dbReference type="Gene3D" id="3.40.980.10">
    <property type="entry name" value="MoaB/Mog-like domain"/>
    <property type="match status" value="1"/>
</dbReference>
<dbReference type="SUPFAM" id="SSF63882">
    <property type="entry name" value="MoeA N-terminal region -like"/>
    <property type="match status" value="1"/>
</dbReference>
<evidence type="ECO:0000256" key="11">
    <source>
        <dbReference type="ARBA" id="ARBA00023150"/>
    </source>
</evidence>
<dbReference type="STRING" id="476281.ICMP_330"/>
<dbReference type="FunFam" id="3.40.980.10:FF:000004">
    <property type="entry name" value="Molybdopterin molybdenumtransferase"/>
    <property type="match status" value="1"/>
</dbReference>
<dbReference type="InterPro" id="IPR005111">
    <property type="entry name" value="MoeA_C_domain_IV"/>
</dbReference>
<evidence type="ECO:0000256" key="1">
    <source>
        <dbReference type="ARBA" id="ARBA00001946"/>
    </source>
</evidence>
<comment type="catalytic activity">
    <reaction evidence="12">
        <text>adenylyl-molybdopterin + molybdate = Mo-molybdopterin + AMP + H(+)</text>
        <dbReference type="Rhea" id="RHEA:35047"/>
        <dbReference type="ChEBI" id="CHEBI:15378"/>
        <dbReference type="ChEBI" id="CHEBI:36264"/>
        <dbReference type="ChEBI" id="CHEBI:62727"/>
        <dbReference type="ChEBI" id="CHEBI:71302"/>
        <dbReference type="ChEBI" id="CHEBI:456215"/>
        <dbReference type="EC" id="2.10.1.1"/>
    </reaction>
</comment>
<comment type="cofactor">
    <cofactor evidence="1 13">
        <name>Mg(2+)</name>
        <dbReference type="ChEBI" id="CHEBI:18420"/>
    </cofactor>
</comment>
<evidence type="ECO:0000256" key="13">
    <source>
        <dbReference type="RuleBase" id="RU365090"/>
    </source>
</evidence>
<evidence type="ECO:0000256" key="7">
    <source>
        <dbReference type="ARBA" id="ARBA00022505"/>
    </source>
</evidence>
<comment type="similarity">
    <text evidence="4 13">Belongs to the MoeA family.</text>
</comment>
<evidence type="ECO:0000256" key="2">
    <source>
        <dbReference type="ARBA" id="ARBA00002901"/>
    </source>
</evidence>
<dbReference type="PROSITE" id="PS01079">
    <property type="entry name" value="MOCF_BIOSYNTHESIS_2"/>
    <property type="match status" value="1"/>
</dbReference>
<dbReference type="InterPro" id="IPR038987">
    <property type="entry name" value="MoeA-like"/>
</dbReference>
<reference evidence="15 16" key="1">
    <citation type="journal article" date="2011" name="Genome Biol. Evol.">
        <title>Reductive evolution of bacterial genome in insect gut environment.</title>
        <authorList>
            <person name="Nikoh N."/>
            <person name="Hosokawa T."/>
            <person name="Ohshima K."/>
            <person name="Hattori M."/>
            <person name="Fukatsu T."/>
        </authorList>
    </citation>
    <scope>NUCLEOTIDE SEQUENCE [LARGE SCALE GENOMIC DNA]</scope>
    <source>
        <strain evidence="15 16">Mpkobe</strain>
    </source>
</reference>
<feature type="domain" description="MoaB/Mog" evidence="14">
    <location>
        <begin position="178"/>
        <end position="315"/>
    </location>
</feature>
<dbReference type="Proteomes" id="UP000061704">
    <property type="component" value="Chromosome"/>
</dbReference>
<dbReference type="OrthoDB" id="9804758at2"/>
<dbReference type="Gene3D" id="2.170.190.11">
    <property type="entry name" value="Molybdopterin biosynthesis moea protein, domain 3"/>
    <property type="match status" value="1"/>
</dbReference>
<gene>
    <name evidence="15" type="primary">moeA</name>
    <name evidence="15" type="ORF">ICMP_330</name>
</gene>
<dbReference type="GO" id="GO:0061599">
    <property type="term" value="F:molybdopterin molybdotransferase activity"/>
    <property type="evidence" value="ECO:0007669"/>
    <property type="project" value="UniProtKB-UniRule"/>
</dbReference>
<proteinExistence type="inferred from homology"/>